<keyword evidence="4" id="KW-0808">Transferase</keyword>
<organism evidence="4 5">
    <name type="scientific">Sphingomonas sabuli</name>
    <dbReference type="NCBI Taxonomy" id="2764186"/>
    <lineage>
        <taxon>Bacteria</taxon>
        <taxon>Pseudomonadati</taxon>
        <taxon>Pseudomonadota</taxon>
        <taxon>Alphaproteobacteria</taxon>
        <taxon>Sphingomonadales</taxon>
        <taxon>Sphingomonadaceae</taxon>
        <taxon>Sphingomonas</taxon>
    </lineage>
</organism>
<dbReference type="GO" id="GO:0032259">
    <property type="term" value="P:methylation"/>
    <property type="evidence" value="ECO:0007669"/>
    <property type="project" value="UniProtKB-KW"/>
</dbReference>
<evidence type="ECO:0000256" key="3">
    <source>
        <dbReference type="ARBA" id="ARBA00030757"/>
    </source>
</evidence>
<dbReference type="InterPro" id="IPR000682">
    <property type="entry name" value="PCMT"/>
</dbReference>
<dbReference type="GO" id="GO:0004719">
    <property type="term" value="F:protein-L-isoaspartate (D-aspartate) O-methyltransferase activity"/>
    <property type="evidence" value="ECO:0007669"/>
    <property type="project" value="InterPro"/>
</dbReference>
<dbReference type="Pfam" id="PF01135">
    <property type="entry name" value="PCMT"/>
    <property type="match status" value="1"/>
</dbReference>
<dbReference type="Proteomes" id="UP000515861">
    <property type="component" value="Chromosome"/>
</dbReference>
<dbReference type="Gene3D" id="3.40.50.150">
    <property type="entry name" value="Vaccinia Virus protein VP39"/>
    <property type="match status" value="1"/>
</dbReference>
<dbReference type="InterPro" id="IPR029063">
    <property type="entry name" value="SAM-dependent_MTases_sf"/>
</dbReference>
<reference evidence="4 5" key="1">
    <citation type="submission" date="2020-08" db="EMBL/GenBank/DDBJ databases">
        <title>Sphingomonas sp. sand1-3 16S ribosomal RNA gene Genome sequencing and assembly.</title>
        <authorList>
            <person name="Kang M."/>
        </authorList>
    </citation>
    <scope>NUCLEOTIDE SEQUENCE [LARGE SCALE GENOMIC DNA]</scope>
    <source>
        <strain evidence="5">sand1-3</strain>
    </source>
</reference>
<evidence type="ECO:0000256" key="2">
    <source>
        <dbReference type="ARBA" id="ARBA00013346"/>
    </source>
</evidence>
<dbReference type="PANTHER" id="PTHR11579:SF18">
    <property type="entry name" value="PROTEIN-L-ISOASPARTATE O-METHYLTRANSFERASE"/>
    <property type="match status" value="1"/>
</dbReference>
<evidence type="ECO:0000256" key="1">
    <source>
        <dbReference type="ARBA" id="ARBA00005369"/>
    </source>
</evidence>
<proteinExistence type="inferred from homology"/>
<dbReference type="RefSeq" id="WP_187479551.1">
    <property type="nucleotide sequence ID" value="NZ_CP060697.1"/>
</dbReference>
<keyword evidence="5" id="KW-1185">Reference proteome</keyword>
<dbReference type="KEGG" id="ssau:H8M03_11425"/>
<accession>A0A7G9L1U7</accession>
<evidence type="ECO:0000313" key="5">
    <source>
        <dbReference type="Proteomes" id="UP000515861"/>
    </source>
</evidence>
<evidence type="ECO:0000313" key="4">
    <source>
        <dbReference type="EMBL" id="QNM82596.1"/>
    </source>
</evidence>
<sequence>MTIHAPVPDFAAARAAMVDTQLRPEGVSYGPAVEAMGAVPRETFVAEDARPIAYTDRCVPIGHGRTMSGPDLLGKLLTELAPVAGERALVIGCGTGYACAVLVRMGVAVTGLESSAELAAAARGHGFDVVEGPLEDGWKKGAPYDLILIDGAVEDIPPAIIAQLTDRGRLGASLLDRGIGRVVVGRRAGEGFGLHTIADASAAPLPGFAKPRAFTF</sequence>
<dbReference type="SUPFAM" id="SSF53335">
    <property type="entry name" value="S-adenosyl-L-methionine-dependent methyltransferases"/>
    <property type="match status" value="1"/>
</dbReference>
<protein>
    <recommendedName>
        <fullName evidence="2">Protein-L-isoaspartate O-methyltransferase</fullName>
    </recommendedName>
    <alternativeName>
        <fullName evidence="3">Protein L-isoaspartyl methyltransferase</fullName>
    </alternativeName>
</protein>
<dbReference type="GO" id="GO:0005737">
    <property type="term" value="C:cytoplasm"/>
    <property type="evidence" value="ECO:0007669"/>
    <property type="project" value="TreeGrafter"/>
</dbReference>
<name>A0A7G9L1U7_9SPHN</name>
<dbReference type="AlphaFoldDB" id="A0A7G9L1U7"/>
<keyword evidence="4" id="KW-0489">Methyltransferase</keyword>
<dbReference type="EMBL" id="CP060697">
    <property type="protein sequence ID" value="QNM82596.1"/>
    <property type="molecule type" value="Genomic_DNA"/>
</dbReference>
<dbReference type="PANTHER" id="PTHR11579">
    <property type="entry name" value="PROTEIN-L-ISOASPARTATE O-METHYLTRANSFERASE"/>
    <property type="match status" value="1"/>
</dbReference>
<comment type="similarity">
    <text evidence="1">Belongs to the methyltransferase superfamily. L-isoaspartyl/D-aspartyl protein methyltransferase family.</text>
</comment>
<gene>
    <name evidence="4" type="ORF">H8M03_11425</name>
</gene>